<feature type="transmembrane region" description="Helical" evidence="1">
    <location>
        <begin position="340"/>
        <end position="358"/>
    </location>
</feature>
<dbReference type="Proteomes" id="UP000594464">
    <property type="component" value="Chromosome"/>
</dbReference>
<feature type="transmembrane region" description="Helical" evidence="1">
    <location>
        <begin position="310"/>
        <end position="328"/>
    </location>
</feature>
<keyword evidence="1" id="KW-1133">Transmembrane helix</keyword>
<organism evidence="2 3">
    <name type="scientific">Candidatus Nitrohelix vancouverensis</name>
    <dbReference type="NCBI Taxonomy" id="2705534"/>
    <lineage>
        <taxon>Bacteria</taxon>
        <taxon>Pseudomonadati</taxon>
        <taxon>Nitrospinota/Tectimicrobiota group</taxon>
        <taxon>Nitrospinota</taxon>
        <taxon>Nitrospinia</taxon>
        <taxon>Nitrospinales</taxon>
        <taxon>Nitrospinaceae</taxon>
        <taxon>Candidatus Nitrohelix</taxon>
    </lineage>
</organism>
<keyword evidence="1" id="KW-0812">Transmembrane</keyword>
<reference evidence="3" key="1">
    <citation type="submission" date="2020-02" db="EMBL/GenBank/DDBJ databases">
        <title>Genomic and physiological characterization of two novel Nitrospinaceae genera.</title>
        <authorList>
            <person name="Mueller A.J."/>
            <person name="Jung M.-Y."/>
            <person name="Strachan C.R."/>
            <person name="Herbold C.W."/>
            <person name="Kirkegaard R.H."/>
            <person name="Daims H."/>
        </authorList>
    </citation>
    <scope>NUCLEOTIDE SEQUENCE [LARGE SCALE GENOMIC DNA]</scope>
</reference>
<dbReference type="AlphaFoldDB" id="A0A7T0C2D5"/>
<evidence type="ECO:0000256" key="1">
    <source>
        <dbReference type="SAM" id="Phobius"/>
    </source>
</evidence>
<keyword evidence="1" id="KW-0472">Membrane</keyword>
<feature type="transmembrane region" description="Helical" evidence="1">
    <location>
        <begin position="160"/>
        <end position="185"/>
    </location>
</feature>
<feature type="transmembrane region" description="Helical" evidence="1">
    <location>
        <begin position="223"/>
        <end position="242"/>
    </location>
</feature>
<gene>
    <name evidence="2" type="ORF">G3M78_07730</name>
</gene>
<protein>
    <recommendedName>
        <fullName evidence="4">Glycosyltransferase RgtA/B/C/D-like domain-containing protein</fullName>
    </recommendedName>
</protein>
<feature type="transmembrane region" description="Helical" evidence="1">
    <location>
        <begin position="106"/>
        <end position="125"/>
    </location>
</feature>
<proteinExistence type="predicted"/>
<sequence length="439" mass="49443">MLVLAPIELFFFIIYQKSVGIPFSSDWEILPFVMSLEGTEQIHDKLALFIPPSSEHHLTPAKLVFSVAKIFNPMLNIKTALLLSNSLLLGLFILFVMLIPRKHEGLILPATIAWILFQMQHWALMSHSAEAAQYFSIIVFAGWAFYFVNHHLSLAITGSFFFGGLSMLGSNTGILVMIVLGIHFLQHHKRILAVTLCSGAAFLIILSILYFGAPDIVSSVGDILRHPVSYLYHFFSFIGATLSIDNAYFGWFAPWGGLTAIIYFIILTRNKFYLTNPAIYYFMLFIILVACSEASLLVSDNSTHALDSKYRIFSTSFLILIVLTIAVKLSSEDISAKTRFSCYTLFVAVLLNLASYYSNITNIELRSKQLTSAMQTVIMEDAPVKTGRQEDPQKSQILQLALNKYFYKLPCRDIFSKSDFKSLMLSPTTKPGHYCREAH</sequence>
<feature type="transmembrane region" description="Helical" evidence="1">
    <location>
        <begin position="278"/>
        <end position="298"/>
    </location>
</feature>
<accession>A0A7T0C2D5</accession>
<evidence type="ECO:0000313" key="2">
    <source>
        <dbReference type="EMBL" id="QPJ65282.1"/>
    </source>
</evidence>
<feature type="transmembrane region" description="Helical" evidence="1">
    <location>
        <begin position="191"/>
        <end position="211"/>
    </location>
</feature>
<dbReference type="EMBL" id="CP048620">
    <property type="protein sequence ID" value="QPJ65282.1"/>
    <property type="molecule type" value="Genomic_DNA"/>
</dbReference>
<feature type="transmembrane region" description="Helical" evidence="1">
    <location>
        <begin position="80"/>
        <end position="99"/>
    </location>
</feature>
<feature type="transmembrane region" description="Helical" evidence="1">
    <location>
        <begin position="248"/>
        <end position="266"/>
    </location>
</feature>
<dbReference type="KEGG" id="nva:G3M78_07730"/>
<name>A0A7T0C2D5_9BACT</name>
<evidence type="ECO:0000313" key="3">
    <source>
        <dbReference type="Proteomes" id="UP000594464"/>
    </source>
</evidence>
<evidence type="ECO:0008006" key="4">
    <source>
        <dbReference type="Google" id="ProtNLM"/>
    </source>
</evidence>
<feature type="transmembrane region" description="Helical" evidence="1">
    <location>
        <begin position="131"/>
        <end position="148"/>
    </location>
</feature>